<name>A0A314Y4N8_PRUYE</name>
<comment type="caution">
    <text evidence="1">The sequence shown here is derived from an EMBL/GenBank/DDBJ whole genome shotgun (WGS) entry which is preliminary data.</text>
</comment>
<organism evidence="1 2">
    <name type="scientific">Prunus yedoensis var. nudiflora</name>
    <dbReference type="NCBI Taxonomy" id="2094558"/>
    <lineage>
        <taxon>Eukaryota</taxon>
        <taxon>Viridiplantae</taxon>
        <taxon>Streptophyta</taxon>
        <taxon>Embryophyta</taxon>
        <taxon>Tracheophyta</taxon>
        <taxon>Spermatophyta</taxon>
        <taxon>Magnoliopsida</taxon>
        <taxon>eudicotyledons</taxon>
        <taxon>Gunneridae</taxon>
        <taxon>Pentapetalae</taxon>
        <taxon>rosids</taxon>
        <taxon>fabids</taxon>
        <taxon>Rosales</taxon>
        <taxon>Rosaceae</taxon>
        <taxon>Amygdaloideae</taxon>
        <taxon>Amygdaleae</taxon>
        <taxon>Prunus</taxon>
    </lineage>
</organism>
<evidence type="ECO:0000313" key="1">
    <source>
        <dbReference type="EMBL" id="PQQ02042.1"/>
    </source>
</evidence>
<reference evidence="1 2" key="1">
    <citation type="submission" date="2018-02" db="EMBL/GenBank/DDBJ databases">
        <title>Draft genome of wild Prunus yedoensis var. nudiflora.</title>
        <authorList>
            <person name="Baek S."/>
            <person name="Kim J.-H."/>
            <person name="Choi K."/>
            <person name="Kim G.-B."/>
            <person name="Cho A."/>
            <person name="Jang H."/>
            <person name="Shin C.-H."/>
            <person name="Yu H.-J."/>
            <person name="Mun J.-H."/>
        </authorList>
    </citation>
    <scope>NUCLEOTIDE SEQUENCE [LARGE SCALE GENOMIC DNA]</scope>
    <source>
        <strain evidence="2">cv. Jeju island</strain>
        <tissue evidence="1">Leaf</tissue>
    </source>
</reference>
<protein>
    <submittedName>
        <fullName evidence="1">Uncharacterized protein</fullName>
    </submittedName>
</protein>
<gene>
    <name evidence="1" type="ORF">Pyn_29498</name>
</gene>
<sequence>MSTEKAKECRVLIDSLLDLAREGKLKYEADAAAVAITTTDLVSKSVAIQSLAVK</sequence>
<dbReference type="Proteomes" id="UP000250321">
    <property type="component" value="Unassembled WGS sequence"/>
</dbReference>
<proteinExistence type="predicted"/>
<dbReference type="AlphaFoldDB" id="A0A314Y4N8"/>
<dbReference type="EMBL" id="PJQY01001509">
    <property type="protein sequence ID" value="PQQ02042.1"/>
    <property type="molecule type" value="Genomic_DNA"/>
</dbReference>
<evidence type="ECO:0000313" key="2">
    <source>
        <dbReference type="Proteomes" id="UP000250321"/>
    </source>
</evidence>
<keyword evidence="2" id="KW-1185">Reference proteome</keyword>
<accession>A0A314Y4N8</accession>